<gene>
    <name evidence="1" type="ORF">CFD26_108514</name>
</gene>
<protein>
    <submittedName>
        <fullName evidence="1">Uncharacterized protein</fullName>
    </submittedName>
</protein>
<reference evidence="1 2" key="1">
    <citation type="submission" date="2018-08" db="EMBL/GenBank/DDBJ databases">
        <title>Draft genome sequences of two Aspergillus turcosus clinical strains isolated from bronchoalveolar lavage fluid: one azole-susceptible and the other azole-resistant.</title>
        <authorList>
            <person name="Parent-Michaud M."/>
            <person name="Dufresne P.J."/>
            <person name="Fournier E."/>
            <person name="Martineau C."/>
            <person name="Moreira S."/>
            <person name="Perkins V."/>
            <person name="De Repentigny L."/>
            <person name="Dufresne S.F."/>
        </authorList>
    </citation>
    <scope>NUCLEOTIDE SEQUENCE [LARGE SCALE GENOMIC DNA]</scope>
    <source>
        <strain evidence="1">HMR AF 1038</strain>
    </source>
</reference>
<keyword evidence="2" id="KW-1185">Reference proteome</keyword>
<accession>A0A3R7J818</accession>
<evidence type="ECO:0000313" key="2">
    <source>
        <dbReference type="Proteomes" id="UP000215289"/>
    </source>
</evidence>
<dbReference type="AlphaFoldDB" id="A0A3R7J818"/>
<dbReference type="OrthoDB" id="3434980at2759"/>
<dbReference type="Proteomes" id="UP000215289">
    <property type="component" value="Unassembled WGS sequence"/>
</dbReference>
<dbReference type="EMBL" id="NIDN02000017">
    <property type="protein sequence ID" value="RLM00352.1"/>
    <property type="molecule type" value="Genomic_DNA"/>
</dbReference>
<sequence>MDRKNIMLSFIDPQFYELHNDEVVWIIHEDMGADAPIEMFIIHSFPQVYAPLPLTEEAINKLETLEGLDIEFLDGEDDLL</sequence>
<name>A0A3R7J818_9EURO</name>
<proteinExistence type="predicted"/>
<comment type="caution">
    <text evidence="1">The sequence shown here is derived from an EMBL/GenBank/DDBJ whole genome shotgun (WGS) entry which is preliminary data.</text>
</comment>
<organism evidence="1 2">
    <name type="scientific">Aspergillus turcosus</name>
    <dbReference type="NCBI Taxonomy" id="1245748"/>
    <lineage>
        <taxon>Eukaryota</taxon>
        <taxon>Fungi</taxon>
        <taxon>Dikarya</taxon>
        <taxon>Ascomycota</taxon>
        <taxon>Pezizomycotina</taxon>
        <taxon>Eurotiomycetes</taxon>
        <taxon>Eurotiomycetidae</taxon>
        <taxon>Eurotiales</taxon>
        <taxon>Aspergillaceae</taxon>
        <taxon>Aspergillus</taxon>
        <taxon>Aspergillus subgen. Fumigati</taxon>
    </lineage>
</organism>
<evidence type="ECO:0000313" key="1">
    <source>
        <dbReference type="EMBL" id="RLM00352.1"/>
    </source>
</evidence>